<dbReference type="AlphaFoldDB" id="A0A7C3GH21"/>
<feature type="transmembrane region" description="Helical" evidence="6">
    <location>
        <begin position="307"/>
        <end position="328"/>
    </location>
</feature>
<proteinExistence type="predicted"/>
<evidence type="ECO:0000256" key="2">
    <source>
        <dbReference type="ARBA" id="ARBA00022475"/>
    </source>
</evidence>
<keyword evidence="5 6" id="KW-0472">Membrane</keyword>
<dbReference type="EMBL" id="DRMH01000065">
    <property type="protein sequence ID" value="HFC97799.1"/>
    <property type="molecule type" value="Genomic_DNA"/>
</dbReference>
<gene>
    <name evidence="7" type="ORF">ENJ40_05005</name>
</gene>
<dbReference type="InterPro" id="IPR005495">
    <property type="entry name" value="LptG/LptF_permease"/>
</dbReference>
<keyword evidence="3 6" id="KW-0812">Transmembrane</keyword>
<name>A0A7C3GH21_9BACT</name>
<dbReference type="Pfam" id="PF03739">
    <property type="entry name" value="LptF_LptG"/>
    <property type="match status" value="1"/>
</dbReference>
<dbReference type="PANTHER" id="PTHR33529">
    <property type="entry name" value="SLR0882 PROTEIN-RELATED"/>
    <property type="match status" value="1"/>
</dbReference>
<feature type="transmembrane region" description="Helical" evidence="6">
    <location>
        <begin position="103"/>
        <end position="122"/>
    </location>
</feature>
<dbReference type="GO" id="GO:0015920">
    <property type="term" value="P:lipopolysaccharide transport"/>
    <property type="evidence" value="ECO:0007669"/>
    <property type="project" value="TreeGrafter"/>
</dbReference>
<dbReference type="PANTHER" id="PTHR33529:SF6">
    <property type="entry name" value="YJGP_YJGQ FAMILY PERMEASE"/>
    <property type="match status" value="1"/>
</dbReference>
<feature type="transmembrane region" description="Helical" evidence="6">
    <location>
        <begin position="271"/>
        <end position="295"/>
    </location>
</feature>
<accession>A0A7C3GH21</accession>
<feature type="transmembrane region" description="Helical" evidence="6">
    <location>
        <begin position="334"/>
        <end position="352"/>
    </location>
</feature>
<dbReference type="Proteomes" id="UP000886043">
    <property type="component" value="Unassembled WGS sequence"/>
</dbReference>
<comment type="subcellular location">
    <subcellularLocation>
        <location evidence="1">Cell membrane</location>
        <topology evidence="1">Multi-pass membrane protein</topology>
    </subcellularLocation>
</comment>
<feature type="transmembrane region" description="Helical" evidence="6">
    <location>
        <begin position="12"/>
        <end position="33"/>
    </location>
</feature>
<comment type="caution">
    <text evidence="7">The sequence shown here is derived from an EMBL/GenBank/DDBJ whole genome shotgun (WGS) entry which is preliminary data.</text>
</comment>
<keyword evidence="4 6" id="KW-1133">Transmembrane helix</keyword>
<protein>
    <submittedName>
        <fullName evidence="7">YjgP/YjgQ family permease</fullName>
    </submittedName>
</protein>
<evidence type="ECO:0000256" key="1">
    <source>
        <dbReference type="ARBA" id="ARBA00004651"/>
    </source>
</evidence>
<organism evidence="7">
    <name type="scientific">Thermosulfurimonas dismutans</name>
    <dbReference type="NCBI Taxonomy" id="999894"/>
    <lineage>
        <taxon>Bacteria</taxon>
        <taxon>Pseudomonadati</taxon>
        <taxon>Thermodesulfobacteriota</taxon>
        <taxon>Thermodesulfobacteria</taxon>
        <taxon>Thermodesulfobacteriales</taxon>
        <taxon>Thermodesulfobacteriaceae</taxon>
        <taxon>Thermosulfurimonas</taxon>
    </lineage>
</organism>
<evidence type="ECO:0000256" key="5">
    <source>
        <dbReference type="ARBA" id="ARBA00023136"/>
    </source>
</evidence>
<feature type="transmembrane region" description="Helical" evidence="6">
    <location>
        <begin position="39"/>
        <end position="57"/>
    </location>
</feature>
<evidence type="ECO:0000313" key="7">
    <source>
        <dbReference type="EMBL" id="HFC97799.1"/>
    </source>
</evidence>
<evidence type="ECO:0000256" key="3">
    <source>
        <dbReference type="ARBA" id="ARBA00022692"/>
    </source>
</evidence>
<dbReference type="GO" id="GO:0043190">
    <property type="term" value="C:ATP-binding cassette (ABC) transporter complex"/>
    <property type="evidence" value="ECO:0007669"/>
    <property type="project" value="TreeGrafter"/>
</dbReference>
<keyword evidence="2" id="KW-1003">Cell membrane</keyword>
<reference evidence="7" key="1">
    <citation type="journal article" date="2020" name="mSystems">
        <title>Genome- and Community-Level Interaction Insights into Carbon Utilization and Element Cycling Functions of Hydrothermarchaeota in Hydrothermal Sediment.</title>
        <authorList>
            <person name="Zhou Z."/>
            <person name="Liu Y."/>
            <person name="Xu W."/>
            <person name="Pan J."/>
            <person name="Luo Z.H."/>
            <person name="Li M."/>
        </authorList>
    </citation>
    <scope>NUCLEOTIDE SEQUENCE [LARGE SCALE GENOMIC DNA]</scope>
    <source>
        <strain evidence="7">HyVt-483</strain>
    </source>
</reference>
<sequence length="357" mass="40510">MKLYQRYLLSPLKLLLPLILTALGGIYFLVEFFERLEDILVARAPVGLFLVYLFYRLPEILYQIWPPSLALALLSCLAFVSRGNELLALRTLGFSSGKILRPYLGVALLLSFLFSGFLALTLPRASYQALYTWEVRIKGEQPWRLLASGKMFFIGPDFLLSARPLEPRGELLEDLFYIRRDRAGPRAYVYARQARYLKGGKWLLERGVEAKRKENFLPHTFSRRIFSISFSPRVLLSVQQPLNTLSLRDLWRRYRFLKASGLSASLPLTEILYRLLFPFISLLVAAPALVLFLTFRGKRALAKGLSAGILAVILSYTWFMVLKALAAGGKGSPFLLLPAGLVFPAIFAILVGRRYAY</sequence>
<evidence type="ECO:0000256" key="6">
    <source>
        <dbReference type="SAM" id="Phobius"/>
    </source>
</evidence>
<evidence type="ECO:0000256" key="4">
    <source>
        <dbReference type="ARBA" id="ARBA00022989"/>
    </source>
</evidence>